<organism evidence="2 3">
    <name type="scientific">Solanum pinnatisectum</name>
    <name type="common">tansyleaf nightshade</name>
    <dbReference type="NCBI Taxonomy" id="50273"/>
    <lineage>
        <taxon>Eukaryota</taxon>
        <taxon>Viridiplantae</taxon>
        <taxon>Streptophyta</taxon>
        <taxon>Embryophyta</taxon>
        <taxon>Tracheophyta</taxon>
        <taxon>Spermatophyta</taxon>
        <taxon>Magnoliopsida</taxon>
        <taxon>eudicotyledons</taxon>
        <taxon>Gunneridae</taxon>
        <taxon>Pentapetalae</taxon>
        <taxon>asterids</taxon>
        <taxon>lamiids</taxon>
        <taxon>Solanales</taxon>
        <taxon>Solanaceae</taxon>
        <taxon>Solanoideae</taxon>
        <taxon>Solaneae</taxon>
        <taxon>Solanum</taxon>
    </lineage>
</organism>
<feature type="compositionally biased region" description="Basic and acidic residues" evidence="1">
    <location>
        <begin position="1"/>
        <end position="10"/>
    </location>
</feature>
<protein>
    <submittedName>
        <fullName evidence="2">Uncharacterized protein</fullName>
    </submittedName>
</protein>
<gene>
    <name evidence="2" type="ORF">R3W88_021733</name>
</gene>
<evidence type="ECO:0000313" key="2">
    <source>
        <dbReference type="EMBL" id="KAK4728745.1"/>
    </source>
</evidence>
<dbReference type="Proteomes" id="UP001311915">
    <property type="component" value="Unassembled WGS sequence"/>
</dbReference>
<dbReference type="EMBL" id="JAWPEI010000004">
    <property type="protein sequence ID" value="KAK4728745.1"/>
    <property type="molecule type" value="Genomic_DNA"/>
</dbReference>
<comment type="caution">
    <text evidence="2">The sequence shown here is derived from an EMBL/GenBank/DDBJ whole genome shotgun (WGS) entry which is preliminary data.</text>
</comment>
<reference evidence="2 3" key="1">
    <citation type="submission" date="2023-10" db="EMBL/GenBank/DDBJ databases">
        <title>Genome-Wide Identification Analysis in wild type Solanum Pinnatisectum Reveals Some Genes Defensing Phytophthora Infestans.</title>
        <authorList>
            <person name="Sun C."/>
        </authorList>
    </citation>
    <scope>NUCLEOTIDE SEQUENCE [LARGE SCALE GENOMIC DNA]</scope>
    <source>
        <strain evidence="2">LQN</strain>
        <tissue evidence="2">Leaf</tissue>
    </source>
</reference>
<dbReference type="AlphaFoldDB" id="A0AAV9LVF4"/>
<keyword evidence="3" id="KW-1185">Reference proteome</keyword>
<feature type="region of interest" description="Disordered" evidence="1">
    <location>
        <begin position="1"/>
        <end position="24"/>
    </location>
</feature>
<proteinExistence type="predicted"/>
<evidence type="ECO:0000313" key="3">
    <source>
        <dbReference type="Proteomes" id="UP001311915"/>
    </source>
</evidence>
<name>A0AAV9LVF4_9SOLN</name>
<sequence>MEIAAKETHTKANGHSSQMHEKSKKVITDEVKSMLVSHLTSETTTSVDDMVTLANRAFTTLNWFGADYGSFYKDVKDLIAYEYDLLTLDRKLDMSSVSELEKKYLDVVIFADDIEEEIEHI</sequence>
<accession>A0AAV9LVF4</accession>
<evidence type="ECO:0000256" key="1">
    <source>
        <dbReference type="SAM" id="MobiDB-lite"/>
    </source>
</evidence>